<keyword evidence="2" id="KW-1185">Reference proteome</keyword>
<protein>
    <submittedName>
        <fullName evidence="1">DUF3081 family protein</fullName>
    </submittedName>
</protein>
<dbReference type="AlphaFoldDB" id="A0A3P3QQY8"/>
<dbReference type="OrthoDB" id="5818611at2"/>
<evidence type="ECO:0000313" key="1">
    <source>
        <dbReference type="EMBL" id="RRJ23465.1"/>
    </source>
</evidence>
<proteinExistence type="predicted"/>
<dbReference type="RefSeq" id="WP_046519976.1">
    <property type="nucleotide sequence ID" value="NZ_LAVS01000021.1"/>
</dbReference>
<sequence length="88" mass="10069">MQNLIDAKLLMKVFSKVEQQGVAVDTPFGKGFELDGMTIASGFDGYDLYFVADEVTVTLGFHQKYHIDAKDEEHIDRFIQRLKRIEAK</sequence>
<dbReference type="Proteomes" id="UP000276260">
    <property type="component" value="Unassembled WGS sequence"/>
</dbReference>
<gene>
    <name evidence="1" type="ORF">EIK76_05200</name>
</gene>
<dbReference type="EMBL" id="RRCF01000001">
    <property type="protein sequence ID" value="RRJ23465.1"/>
    <property type="molecule type" value="Genomic_DNA"/>
</dbReference>
<comment type="caution">
    <text evidence="1">The sequence shown here is derived from an EMBL/GenBank/DDBJ whole genome shotgun (WGS) entry which is preliminary data.</text>
</comment>
<name>A0A3P3QQY8_9GAMM</name>
<organism evidence="1 2">
    <name type="scientific">Rheinheimera mesophila</name>
    <dbReference type="NCBI Taxonomy" id="1547515"/>
    <lineage>
        <taxon>Bacteria</taxon>
        <taxon>Pseudomonadati</taxon>
        <taxon>Pseudomonadota</taxon>
        <taxon>Gammaproteobacteria</taxon>
        <taxon>Chromatiales</taxon>
        <taxon>Chromatiaceae</taxon>
        <taxon>Rheinheimera</taxon>
    </lineage>
</organism>
<dbReference type="Pfam" id="PF11280">
    <property type="entry name" value="DUF3081"/>
    <property type="match status" value="1"/>
</dbReference>
<dbReference type="InterPro" id="IPR021432">
    <property type="entry name" value="DUF3081"/>
</dbReference>
<accession>A0A3P3QQY8</accession>
<reference evidence="1 2" key="1">
    <citation type="submission" date="2018-11" db="EMBL/GenBank/DDBJ databases">
        <title>Draft genome analysis of Rheinheimera mesophila isolated from an industrial waste site.</title>
        <authorList>
            <person name="Yu Q."/>
            <person name="Qi Y."/>
            <person name="Zhang H."/>
            <person name="Lu Y."/>
            <person name="Pu J."/>
        </authorList>
    </citation>
    <scope>NUCLEOTIDE SEQUENCE [LARGE SCALE GENOMIC DNA]</scope>
    <source>
        <strain evidence="1 2">IITR13</strain>
    </source>
</reference>
<evidence type="ECO:0000313" key="2">
    <source>
        <dbReference type="Proteomes" id="UP000276260"/>
    </source>
</evidence>